<protein>
    <submittedName>
        <fullName evidence="2">Uncharacterized protein</fullName>
    </submittedName>
</protein>
<dbReference type="CTD" id="6755713"/>
<sequence length="417" mass="46905">MPKVQQDAASKLGELASTVAAFRSYRVRKKLQHVRRELEDITTDLDSGYVAITWTKSNLPCNPLFHSKKSTDSSKLLPVTNSHDDSNLTNKLSTIDNDITDDLEEENDLLNIYVNSKVKGEKENNDTLLSEGSSPGSSPDDANSEKLKDFDVIPEADSTTKTSILIKESSSNNASSESDTKLESVTLSNIKEKEHKDGDNNDETMTTNILYTESKERGELTPETSLDSANDEEPKEDDVANNNNNNGNKEILSNTESQISSDCHPCDNSIPKGRNEDDAPQAMEDQDRIPNVENEKAYNNDANHNRNVVNNPDLESNDPMINPNNDFKVPTPTLVPTQDNKINIASINDSWDMIGNMSYINRRENVEYDKYPKDMNSLLKLRRELATELLWIEQAIFSRKNCLKIKARCRNDEIFPE</sequence>
<dbReference type="PANTHER" id="PTHR16049">
    <property type="entry name" value="IQ DOMAIN-CONTAINING PROTEIN C"/>
    <property type="match status" value="1"/>
</dbReference>
<organism evidence="2 3">
    <name type="scientific">Trichoplax adhaerens</name>
    <name type="common">Trichoplax reptans</name>
    <dbReference type="NCBI Taxonomy" id="10228"/>
    <lineage>
        <taxon>Eukaryota</taxon>
        <taxon>Metazoa</taxon>
        <taxon>Placozoa</taxon>
        <taxon>Uniplacotomia</taxon>
        <taxon>Trichoplacea</taxon>
        <taxon>Trichoplacidae</taxon>
        <taxon>Trichoplax</taxon>
    </lineage>
</organism>
<proteinExistence type="predicted"/>
<name>B3S1Y8_TRIAD</name>
<feature type="compositionally biased region" description="Basic and acidic residues" evidence="1">
    <location>
        <begin position="190"/>
        <end position="199"/>
    </location>
</feature>
<evidence type="ECO:0000256" key="1">
    <source>
        <dbReference type="SAM" id="MobiDB-lite"/>
    </source>
</evidence>
<dbReference type="HOGENOM" id="CLU_659435_0_0_1"/>
<keyword evidence="3" id="KW-1185">Reference proteome</keyword>
<evidence type="ECO:0000313" key="2">
    <source>
        <dbReference type="EMBL" id="EDV23273.1"/>
    </source>
</evidence>
<feature type="compositionally biased region" description="Low complexity" evidence="1">
    <location>
        <begin position="128"/>
        <end position="141"/>
    </location>
</feature>
<dbReference type="KEGG" id="tad:TRIADDRAFT_58386"/>
<accession>B3S1Y8</accession>
<reference evidence="2 3" key="1">
    <citation type="journal article" date="2008" name="Nature">
        <title>The Trichoplax genome and the nature of placozoans.</title>
        <authorList>
            <person name="Srivastava M."/>
            <person name="Begovic E."/>
            <person name="Chapman J."/>
            <person name="Putnam N.H."/>
            <person name="Hellsten U."/>
            <person name="Kawashima T."/>
            <person name="Kuo A."/>
            <person name="Mitros T."/>
            <person name="Salamov A."/>
            <person name="Carpenter M.L."/>
            <person name="Signorovitch A.Y."/>
            <person name="Moreno M.A."/>
            <person name="Kamm K."/>
            <person name="Grimwood J."/>
            <person name="Schmutz J."/>
            <person name="Shapiro H."/>
            <person name="Grigoriev I.V."/>
            <person name="Buss L.W."/>
            <person name="Schierwater B."/>
            <person name="Dellaporta S.L."/>
            <person name="Rokhsar D.S."/>
        </authorList>
    </citation>
    <scope>NUCLEOTIDE SEQUENCE [LARGE SCALE GENOMIC DNA]</scope>
    <source>
        <strain evidence="2 3">Grell-BS-1999</strain>
    </source>
</reference>
<dbReference type="AlphaFoldDB" id="B3S1Y8"/>
<dbReference type="EMBL" id="DS985247">
    <property type="protein sequence ID" value="EDV23273.1"/>
    <property type="molecule type" value="Genomic_DNA"/>
</dbReference>
<feature type="compositionally biased region" description="Polar residues" evidence="1">
    <location>
        <begin position="251"/>
        <end position="261"/>
    </location>
</feature>
<dbReference type="InterPro" id="IPR042506">
    <property type="entry name" value="IQCC"/>
</dbReference>
<gene>
    <name evidence="2" type="ORF">TRIADDRAFT_58386</name>
</gene>
<dbReference type="GeneID" id="6755713"/>
<dbReference type="InParanoid" id="B3S1Y8"/>
<dbReference type="RefSeq" id="XP_002114183.1">
    <property type="nucleotide sequence ID" value="XM_002114147.1"/>
</dbReference>
<feature type="compositionally biased region" description="Low complexity" evidence="1">
    <location>
        <begin position="168"/>
        <end position="177"/>
    </location>
</feature>
<feature type="region of interest" description="Disordered" evidence="1">
    <location>
        <begin position="122"/>
        <end position="290"/>
    </location>
</feature>
<dbReference type="Proteomes" id="UP000009022">
    <property type="component" value="Unassembled WGS sequence"/>
</dbReference>
<dbReference type="OrthoDB" id="6161953at2759"/>
<dbReference type="PANTHER" id="PTHR16049:SF8">
    <property type="entry name" value="IQ DOMAIN-CONTAINING PROTEIN C"/>
    <property type="match status" value="1"/>
</dbReference>
<evidence type="ECO:0000313" key="3">
    <source>
        <dbReference type="Proteomes" id="UP000009022"/>
    </source>
</evidence>